<evidence type="ECO:0000313" key="3">
    <source>
        <dbReference type="EMBL" id="MBB4922251.1"/>
    </source>
</evidence>
<keyword evidence="1" id="KW-0812">Transmembrane</keyword>
<name>A0A7W7QYM9_KITKI</name>
<reference evidence="3 4" key="1">
    <citation type="submission" date="2020-08" db="EMBL/GenBank/DDBJ databases">
        <title>Sequencing the genomes of 1000 actinobacteria strains.</title>
        <authorList>
            <person name="Klenk H.-P."/>
        </authorList>
    </citation>
    <scope>NUCLEOTIDE SEQUENCE [LARGE SCALE GENOMIC DNA]</scope>
    <source>
        <strain evidence="3 4">DSM 41654</strain>
    </source>
</reference>
<dbReference type="GO" id="GO:0003677">
    <property type="term" value="F:DNA binding"/>
    <property type="evidence" value="ECO:0007669"/>
    <property type="project" value="InterPro"/>
</dbReference>
<dbReference type="Gene3D" id="3.40.1350.10">
    <property type="match status" value="1"/>
</dbReference>
<dbReference type="SUPFAM" id="SSF52980">
    <property type="entry name" value="Restriction endonuclease-like"/>
    <property type="match status" value="1"/>
</dbReference>
<dbReference type="GO" id="GO:0015666">
    <property type="term" value="F:restriction endodeoxyribonuclease activity"/>
    <property type="evidence" value="ECO:0007669"/>
    <property type="project" value="TreeGrafter"/>
</dbReference>
<gene>
    <name evidence="3" type="ORF">FHR34_001244</name>
</gene>
<sequence>MLVAIGSPLVGIPILLLAVAGLWLMRPGRTRYRIRAPRRPARISRPRTASISGYQAMTPGQFEHALADLCRRDGCTQVRVVGGAGDLAADVLATTPDGRKLLIQAKRFGPNTTVGSGDVQKVNGTYRDIHHAQLAAIVTTNRFTKDAEALARRVGIRAYDQHRLASWASRTGPAPWQ</sequence>
<dbReference type="PANTHER" id="PTHR30015">
    <property type="entry name" value="MRR RESTRICTION SYSTEM PROTEIN"/>
    <property type="match status" value="1"/>
</dbReference>
<accession>A0A7W7QYM9</accession>
<evidence type="ECO:0000256" key="1">
    <source>
        <dbReference type="SAM" id="Phobius"/>
    </source>
</evidence>
<evidence type="ECO:0000259" key="2">
    <source>
        <dbReference type="Pfam" id="PF04471"/>
    </source>
</evidence>
<feature type="domain" description="Restriction endonuclease type IV Mrr" evidence="2">
    <location>
        <begin position="55"/>
        <end position="167"/>
    </location>
</feature>
<dbReference type="InterPro" id="IPR011856">
    <property type="entry name" value="tRNA_endonuc-like_dom_sf"/>
</dbReference>
<keyword evidence="1" id="KW-0472">Membrane</keyword>
<keyword evidence="1" id="KW-1133">Transmembrane helix</keyword>
<dbReference type="InterPro" id="IPR007560">
    <property type="entry name" value="Restrct_endonuc_IV_Mrr"/>
</dbReference>
<dbReference type="Proteomes" id="UP000540506">
    <property type="component" value="Unassembled WGS sequence"/>
</dbReference>
<keyword evidence="4" id="KW-1185">Reference proteome</keyword>
<organism evidence="3 4">
    <name type="scientific">Kitasatospora kifunensis</name>
    <name type="common">Streptomyces kifunensis</name>
    <dbReference type="NCBI Taxonomy" id="58351"/>
    <lineage>
        <taxon>Bacteria</taxon>
        <taxon>Bacillati</taxon>
        <taxon>Actinomycetota</taxon>
        <taxon>Actinomycetes</taxon>
        <taxon>Kitasatosporales</taxon>
        <taxon>Streptomycetaceae</taxon>
        <taxon>Kitasatospora</taxon>
    </lineage>
</organism>
<dbReference type="GO" id="GO:0009307">
    <property type="term" value="P:DNA restriction-modification system"/>
    <property type="evidence" value="ECO:0007669"/>
    <property type="project" value="InterPro"/>
</dbReference>
<dbReference type="PANTHER" id="PTHR30015:SF6">
    <property type="entry name" value="SLL1429 PROTEIN"/>
    <property type="match status" value="1"/>
</dbReference>
<dbReference type="RefSeq" id="WP_312897134.1">
    <property type="nucleotide sequence ID" value="NZ_JACHJV010000001.1"/>
</dbReference>
<feature type="transmembrane region" description="Helical" evidence="1">
    <location>
        <begin position="6"/>
        <end position="25"/>
    </location>
</feature>
<proteinExistence type="predicted"/>
<dbReference type="Pfam" id="PF04471">
    <property type="entry name" value="Mrr_cat"/>
    <property type="match status" value="1"/>
</dbReference>
<dbReference type="AlphaFoldDB" id="A0A7W7QYM9"/>
<comment type="caution">
    <text evidence="3">The sequence shown here is derived from an EMBL/GenBank/DDBJ whole genome shotgun (WGS) entry which is preliminary data.</text>
</comment>
<dbReference type="InterPro" id="IPR011335">
    <property type="entry name" value="Restrct_endonuc-II-like"/>
</dbReference>
<dbReference type="InterPro" id="IPR052906">
    <property type="entry name" value="Type_IV_Methyl-Rstrct_Enzyme"/>
</dbReference>
<protein>
    <submittedName>
        <fullName evidence="3">Restriction system protein</fullName>
    </submittedName>
</protein>
<dbReference type="EMBL" id="JACHJV010000001">
    <property type="protein sequence ID" value="MBB4922251.1"/>
    <property type="molecule type" value="Genomic_DNA"/>
</dbReference>
<evidence type="ECO:0000313" key="4">
    <source>
        <dbReference type="Proteomes" id="UP000540506"/>
    </source>
</evidence>